<dbReference type="Pfam" id="PF01820">
    <property type="entry name" value="Dala_Dala_lig_N"/>
    <property type="match status" value="1"/>
</dbReference>
<keyword evidence="7" id="KW-1185">Reference proteome</keyword>
<dbReference type="NCBIfam" id="TIGR00492">
    <property type="entry name" value="alr"/>
    <property type="match status" value="1"/>
</dbReference>
<dbReference type="SUPFAM" id="SSF56059">
    <property type="entry name" value="Glutathione synthetase ATP-binding domain-like"/>
    <property type="match status" value="1"/>
</dbReference>
<dbReference type="Pfam" id="PF00842">
    <property type="entry name" value="Ala_racemase_C"/>
    <property type="match status" value="1"/>
</dbReference>
<feature type="domain" description="ATP-grasp" evidence="5">
    <location>
        <begin position="472"/>
        <end position="518"/>
    </location>
</feature>
<dbReference type="PRINTS" id="PR00992">
    <property type="entry name" value="ALARACEMASE"/>
</dbReference>
<dbReference type="CDD" id="cd00430">
    <property type="entry name" value="PLPDE_III_AR"/>
    <property type="match status" value="1"/>
</dbReference>
<reference evidence="7" key="1">
    <citation type="journal article" date="2019" name="Int. J. Syst. Evol. Microbiol.">
        <title>The Global Catalogue of Microorganisms (GCM) 10K type strain sequencing project: providing services to taxonomists for standard genome sequencing and annotation.</title>
        <authorList>
            <consortium name="The Broad Institute Genomics Platform"/>
            <consortium name="The Broad Institute Genome Sequencing Center for Infectious Disease"/>
            <person name="Wu L."/>
            <person name="Ma J."/>
        </authorList>
    </citation>
    <scope>NUCLEOTIDE SEQUENCE [LARGE SCALE GENOMIC DNA]</scope>
    <source>
        <strain evidence="7">CGMCC 4.1542</strain>
    </source>
</reference>
<evidence type="ECO:0000259" key="5">
    <source>
        <dbReference type="PROSITE" id="PS50975"/>
    </source>
</evidence>
<evidence type="ECO:0000256" key="1">
    <source>
        <dbReference type="ARBA" id="ARBA00001933"/>
    </source>
</evidence>
<comment type="cofactor">
    <cofactor evidence="1">
        <name>pyridoxal 5'-phosphate</name>
        <dbReference type="ChEBI" id="CHEBI:597326"/>
    </cofactor>
</comment>
<protein>
    <submittedName>
        <fullName evidence="6">Alanine racemase</fullName>
        <ecNumber evidence="6">5.1.1.1</ecNumber>
    </submittedName>
</protein>
<dbReference type="PROSITE" id="PS00843">
    <property type="entry name" value="DALA_DALA_LIGASE_1"/>
    <property type="match status" value="1"/>
</dbReference>
<dbReference type="InterPro" id="IPR000291">
    <property type="entry name" value="D-Ala_lig_Van_CS"/>
</dbReference>
<keyword evidence="2" id="KW-0663">Pyridoxal phosphate</keyword>
<evidence type="ECO:0000313" key="6">
    <source>
        <dbReference type="EMBL" id="MFC5020510.1"/>
    </source>
</evidence>
<dbReference type="InterPro" id="IPR016185">
    <property type="entry name" value="PreATP-grasp_dom_sf"/>
</dbReference>
<dbReference type="Gene3D" id="3.20.20.10">
    <property type="entry name" value="Alanine racemase"/>
    <property type="match status" value="1"/>
</dbReference>
<sequence>MVDLSAIAHGATWLGVTSSPETLKLREAGITAPILAWMRLPGEDVTEALRRDVDLSASSPGHLAGIAACAEKAGVPGIVHLKVDTGLERNGADPADWPQLLESAVDFERQGLLRVRGVWSHLVHPDDPRHASVPRQRDAFDTAVAQARAAGLHPEVLHLANSAAALAAPGTHYDLVRAGIGLYGVESVRGESFGLRPAMTLRGRVIMSRRVDAGTGVSYGHDYVAERPTALALVPLGFADGLPFRASASAEILVGGVRRRVAGRIAMDQCVVDTGNEQVAIGEDAVVLGPGDHGEPTAVEWAEWAGTVPHEILTGVGPRVPRRYLHAEAPPAAPRDTRIRVVVLFGGPGGEHEVSCASAAGIVGELDRSRYAVQPVRITRAREWVPGPADFAQGAYTAEDLTEVTPSRGMSAGDSLRSVLPHLATADAVIPSLHGPFGEDGTVQGLLEAANVTYVGNGVSASTIAMDKDATKRILHSVGLPVADWALLRGRGGALSEAERLRLGLPAFVKPARAGSARTTSGSQ</sequence>
<dbReference type="InterPro" id="IPR029066">
    <property type="entry name" value="PLP-binding_barrel"/>
</dbReference>
<name>A0ABV9X7S8_9ACTN</name>
<dbReference type="EC" id="5.1.1.1" evidence="6"/>
<dbReference type="InterPro" id="IPR000821">
    <property type="entry name" value="Ala_racemase"/>
</dbReference>
<evidence type="ECO:0000256" key="4">
    <source>
        <dbReference type="PROSITE-ProRule" id="PRU00409"/>
    </source>
</evidence>
<dbReference type="EMBL" id="JBHSJO010000003">
    <property type="protein sequence ID" value="MFC5020510.1"/>
    <property type="molecule type" value="Genomic_DNA"/>
</dbReference>
<comment type="caution">
    <text evidence="6">The sequence shown here is derived from an EMBL/GenBank/DDBJ whole genome shotgun (WGS) entry which is preliminary data.</text>
</comment>
<keyword evidence="4" id="KW-0067">ATP-binding</keyword>
<dbReference type="InterPro" id="IPR011079">
    <property type="entry name" value="Ala_racemase_C"/>
</dbReference>
<keyword evidence="4" id="KW-0547">Nucleotide-binding</keyword>
<dbReference type="GO" id="GO:0008784">
    <property type="term" value="F:alanine racemase activity"/>
    <property type="evidence" value="ECO:0007669"/>
    <property type="project" value="UniProtKB-EC"/>
</dbReference>
<dbReference type="RefSeq" id="WP_344505196.1">
    <property type="nucleotide sequence ID" value="NZ_BAAATN010000026.1"/>
</dbReference>
<evidence type="ECO:0000256" key="3">
    <source>
        <dbReference type="ARBA" id="ARBA00023235"/>
    </source>
</evidence>
<dbReference type="InterPro" id="IPR009006">
    <property type="entry name" value="Ala_racemase/Decarboxylase_C"/>
</dbReference>
<dbReference type="SUPFAM" id="SSF51419">
    <property type="entry name" value="PLP-binding barrel"/>
    <property type="match status" value="1"/>
</dbReference>
<dbReference type="InterPro" id="IPR013815">
    <property type="entry name" value="ATP_grasp_subdomain_1"/>
</dbReference>
<proteinExistence type="predicted"/>
<keyword evidence="3 6" id="KW-0413">Isomerase</keyword>
<dbReference type="Gene3D" id="3.30.1490.20">
    <property type="entry name" value="ATP-grasp fold, A domain"/>
    <property type="match status" value="1"/>
</dbReference>
<evidence type="ECO:0000313" key="7">
    <source>
        <dbReference type="Proteomes" id="UP001595855"/>
    </source>
</evidence>
<dbReference type="SUPFAM" id="SSF52440">
    <property type="entry name" value="PreATP-grasp domain"/>
    <property type="match status" value="1"/>
</dbReference>
<dbReference type="PANTHER" id="PTHR30511:SF0">
    <property type="entry name" value="ALANINE RACEMASE, CATABOLIC-RELATED"/>
    <property type="match status" value="1"/>
</dbReference>
<dbReference type="Gene3D" id="3.30.470.20">
    <property type="entry name" value="ATP-grasp fold, B domain"/>
    <property type="match status" value="1"/>
</dbReference>
<dbReference type="PANTHER" id="PTHR30511">
    <property type="entry name" value="ALANINE RACEMASE"/>
    <property type="match status" value="1"/>
</dbReference>
<dbReference type="SUPFAM" id="SSF50621">
    <property type="entry name" value="Alanine racemase C-terminal domain-like"/>
    <property type="match status" value="1"/>
</dbReference>
<dbReference type="InterPro" id="IPR001608">
    <property type="entry name" value="Ala_racemase_N"/>
</dbReference>
<organism evidence="6 7">
    <name type="scientific">Streptomyces lienomycini</name>
    <dbReference type="NCBI Taxonomy" id="284035"/>
    <lineage>
        <taxon>Bacteria</taxon>
        <taxon>Bacillati</taxon>
        <taxon>Actinomycetota</taxon>
        <taxon>Actinomycetes</taxon>
        <taxon>Kitasatosporales</taxon>
        <taxon>Streptomycetaceae</taxon>
        <taxon>Streptomyces</taxon>
    </lineage>
</organism>
<gene>
    <name evidence="6" type="primary">alr</name>
    <name evidence="6" type="ORF">ACFPRC_37495</name>
</gene>
<dbReference type="Pfam" id="PF01168">
    <property type="entry name" value="Ala_racemase_N"/>
    <property type="match status" value="1"/>
</dbReference>
<dbReference type="SMART" id="SM01005">
    <property type="entry name" value="Ala_racemase_C"/>
    <property type="match status" value="1"/>
</dbReference>
<dbReference type="InterPro" id="IPR011127">
    <property type="entry name" value="Dala_Dala_lig_N"/>
</dbReference>
<evidence type="ECO:0000256" key="2">
    <source>
        <dbReference type="ARBA" id="ARBA00022898"/>
    </source>
</evidence>
<dbReference type="InterPro" id="IPR011761">
    <property type="entry name" value="ATP-grasp"/>
</dbReference>
<dbReference type="Proteomes" id="UP001595855">
    <property type="component" value="Unassembled WGS sequence"/>
</dbReference>
<dbReference type="Gene3D" id="3.40.50.20">
    <property type="match status" value="1"/>
</dbReference>
<accession>A0ABV9X7S8</accession>
<dbReference type="PROSITE" id="PS50975">
    <property type="entry name" value="ATP_GRASP"/>
    <property type="match status" value="1"/>
</dbReference>
<dbReference type="Gene3D" id="2.40.37.10">
    <property type="entry name" value="Lyase, Ornithine Decarboxylase, Chain A, domain 1"/>
    <property type="match status" value="1"/>
</dbReference>